<evidence type="ECO:0000313" key="1">
    <source>
        <dbReference type="EMBL" id="KAK7827344.1"/>
    </source>
</evidence>
<comment type="caution">
    <text evidence="1">The sequence shown here is derived from an EMBL/GenBank/DDBJ whole genome shotgun (WGS) entry which is preliminary data.</text>
</comment>
<name>A0AAW0JK62_QUESU</name>
<organism evidence="1 2">
    <name type="scientific">Quercus suber</name>
    <name type="common">Cork oak</name>
    <dbReference type="NCBI Taxonomy" id="58331"/>
    <lineage>
        <taxon>Eukaryota</taxon>
        <taxon>Viridiplantae</taxon>
        <taxon>Streptophyta</taxon>
        <taxon>Embryophyta</taxon>
        <taxon>Tracheophyta</taxon>
        <taxon>Spermatophyta</taxon>
        <taxon>Magnoliopsida</taxon>
        <taxon>eudicotyledons</taxon>
        <taxon>Gunneridae</taxon>
        <taxon>Pentapetalae</taxon>
        <taxon>rosids</taxon>
        <taxon>fabids</taxon>
        <taxon>Fagales</taxon>
        <taxon>Fagaceae</taxon>
        <taxon>Quercus</taxon>
    </lineage>
</organism>
<evidence type="ECO:0000313" key="2">
    <source>
        <dbReference type="Proteomes" id="UP000237347"/>
    </source>
</evidence>
<reference evidence="1 2" key="1">
    <citation type="journal article" date="2018" name="Sci. Data">
        <title>The draft genome sequence of cork oak.</title>
        <authorList>
            <person name="Ramos A.M."/>
            <person name="Usie A."/>
            <person name="Barbosa P."/>
            <person name="Barros P.M."/>
            <person name="Capote T."/>
            <person name="Chaves I."/>
            <person name="Simoes F."/>
            <person name="Abreu I."/>
            <person name="Carrasquinho I."/>
            <person name="Faro C."/>
            <person name="Guimaraes J.B."/>
            <person name="Mendonca D."/>
            <person name="Nobrega F."/>
            <person name="Rodrigues L."/>
            <person name="Saibo N.J.M."/>
            <person name="Varela M.C."/>
            <person name="Egas C."/>
            <person name="Matos J."/>
            <person name="Miguel C.M."/>
            <person name="Oliveira M.M."/>
            <person name="Ricardo C.P."/>
            <person name="Goncalves S."/>
        </authorList>
    </citation>
    <scope>NUCLEOTIDE SEQUENCE [LARGE SCALE GENOMIC DNA]</scope>
    <source>
        <strain evidence="2">cv. HL8</strain>
    </source>
</reference>
<accession>A0AAW0JK62</accession>
<proteinExistence type="predicted"/>
<keyword evidence="2" id="KW-1185">Reference proteome</keyword>
<sequence length="121" mass="14279">MGILRACMPRKGCTRARAWEISKSSVTFWDAISVKGDANGHINEAREGVNILYDVDQVKSQLQSMLRERYDTYRICEFAIRIMMERITKFMAKISYREAQERERITKFMAKISYREAQERV</sequence>
<dbReference type="Proteomes" id="UP000237347">
    <property type="component" value="Unassembled WGS sequence"/>
</dbReference>
<dbReference type="AlphaFoldDB" id="A0AAW0JK62"/>
<dbReference type="EMBL" id="PKMF04000522">
    <property type="protein sequence ID" value="KAK7827344.1"/>
    <property type="molecule type" value="Genomic_DNA"/>
</dbReference>
<gene>
    <name evidence="1" type="ORF">CFP56_031179</name>
</gene>
<protein>
    <submittedName>
        <fullName evidence="1">Uncharacterized protein</fullName>
    </submittedName>
</protein>